<evidence type="ECO:0000313" key="6">
    <source>
        <dbReference type="EMBL" id="TCP48607.1"/>
    </source>
</evidence>
<keyword evidence="3" id="KW-0720">Serine protease</keyword>
<feature type="domain" description="Peptidase S1" evidence="5">
    <location>
        <begin position="37"/>
        <end position="267"/>
    </location>
</feature>
<feature type="chain" id="PRO_5039224409" evidence="4">
    <location>
        <begin position="26"/>
        <end position="268"/>
    </location>
</feature>
<dbReference type="Pfam" id="PF00089">
    <property type="entry name" value="Trypsin"/>
    <property type="match status" value="1"/>
</dbReference>
<sequence length="268" mass="28255">MRIRRTLTALSSLIAVALVTLSGHAAAEPASGTAPLIVGGTDATEAYPFATALLNSADESFVCSASLVERQWVLTAAHCVYSMQPGELKVRVGSHDRTSGGEVRAVSKLTLHPDYDDTEQTRVDADIALVKLAEPVTESAPVERASEQTEPGTEGRLLGWGQQCAEPGGCDSAVTLQELDTVTVGDGCGYGYNPDTEFCQDPGPGKGMCFGDSGGPHLLPTEHGWRLAGVTVRLGYYEGGDMPDCGQGATIATDVAYYDDWIDTELAR</sequence>
<keyword evidence="2" id="KW-1015">Disulfide bond</keyword>
<dbReference type="PROSITE" id="PS50240">
    <property type="entry name" value="TRYPSIN_DOM"/>
    <property type="match status" value="1"/>
</dbReference>
<evidence type="ECO:0000256" key="3">
    <source>
        <dbReference type="RuleBase" id="RU363034"/>
    </source>
</evidence>
<dbReference type="RefSeq" id="WP_132878876.1">
    <property type="nucleotide sequence ID" value="NZ_SLXQ01000010.1"/>
</dbReference>
<dbReference type="InterPro" id="IPR043504">
    <property type="entry name" value="Peptidase_S1_PA_chymotrypsin"/>
</dbReference>
<dbReference type="InterPro" id="IPR009003">
    <property type="entry name" value="Peptidase_S1_PA"/>
</dbReference>
<dbReference type="AlphaFoldDB" id="A0A4R2QHG9"/>
<dbReference type="PRINTS" id="PR00722">
    <property type="entry name" value="CHYMOTRYPSIN"/>
</dbReference>
<dbReference type="GO" id="GO:0006508">
    <property type="term" value="P:proteolysis"/>
    <property type="evidence" value="ECO:0007669"/>
    <property type="project" value="UniProtKB-KW"/>
</dbReference>
<evidence type="ECO:0000256" key="2">
    <source>
        <dbReference type="ARBA" id="ARBA00023157"/>
    </source>
</evidence>
<dbReference type="PROSITE" id="PS00134">
    <property type="entry name" value="TRYPSIN_HIS"/>
    <property type="match status" value="1"/>
</dbReference>
<dbReference type="InterPro" id="IPR050430">
    <property type="entry name" value="Peptidase_S1"/>
</dbReference>
<protein>
    <submittedName>
        <fullName evidence="6">Trypsin</fullName>
    </submittedName>
</protein>
<dbReference type="Gene3D" id="2.40.10.10">
    <property type="entry name" value="Trypsin-like serine proteases"/>
    <property type="match status" value="1"/>
</dbReference>
<proteinExistence type="inferred from homology"/>
<dbReference type="InterPro" id="IPR001314">
    <property type="entry name" value="Peptidase_S1A"/>
</dbReference>
<dbReference type="InterPro" id="IPR033116">
    <property type="entry name" value="TRYPSIN_SER"/>
</dbReference>
<dbReference type="PANTHER" id="PTHR24276">
    <property type="entry name" value="POLYSERASE-RELATED"/>
    <property type="match status" value="1"/>
</dbReference>
<organism evidence="6 7">
    <name type="scientific">Tamaricihabitans halophyticus</name>
    <dbReference type="NCBI Taxonomy" id="1262583"/>
    <lineage>
        <taxon>Bacteria</taxon>
        <taxon>Bacillati</taxon>
        <taxon>Actinomycetota</taxon>
        <taxon>Actinomycetes</taxon>
        <taxon>Pseudonocardiales</taxon>
        <taxon>Pseudonocardiaceae</taxon>
        <taxon>Tamaricihabitans</taxon>
    </lineage>
</organism>
<dbReference type="InterPro" id="IPR001254">
    <property type="entry name" value="Trypsin_dom"/>
</dbReference>
<comment type="caution">
    <text evidence="6">The sequence shown here is derived from an EMBL/GenBank/DDBJ whole genome shotgun (WGS) entry which is preliminary data.</text>
</comment>
<dbReference type="SMART" id="SM00020">
    <property type="entry name" value="Tryp_SPc"/>
    <property type="match status" value="1"/>
</dbReference>
<dbReference type="InterPro" id="IPR018114">
    <property type="entry name" value="TRYPSIN_HIS"/>
</dbReference>
<feature type="signal peptide" evidence="4">
    <location>
        <begin position="1"/>
        <end position="25"/>
    </location>
</feature>
<evidence type="ECO:0000256" key="1">
    <source>
        <dbReference type="ARBA" id="ARBA00007664"/>
    </source>
</evidence>
<accession>A0A4R2QHG9</accession>
<dbReference type="EMBL" id="SLXQ01000010">
    <property type="protein sequence ID" value="TCP48607.1"/>
    <property type="molecule type" value="Genomic_DNA"/>
</dbReference>
<name>A0A4R2QHG9_9PSEU</name>
<dbReference type="GO" id="GO:0004252">
    <property type="term" value="F:serine-type endopeptidase activity"/>
    <property type="evidence" value="ECO:0007669"/>
    <property type="project" value="InterPro"/>
</dbReference>
<dbReference type="PROSITE" id="PS00135">
    <property type="entry name" value="TRYPSIN_SER"/>
    <property type="match status" value="1"/>
</dbReference>
<comment type="similarity">
    <text evidence="1">Belongs to the peptidase S1 family.</text>
</comment>
<keyword evidence="3" id="KW-0378">Hydrolase</keyword>
<keyword evidence="3" id="KW-0645">Protease</keyword>
<reference evidence="6 7" key="1">
    <citation type="submission" date="2019-03" db="EMBL/GenBank/DDBJ databases">
        <title>Genomic Encyclopedia of Type Strains, Phase IV (KMG-IV): sequencing the most valuable type-strain genomes for metagenomic binning, comparative biology and taxonomic classification.</title>
        <authorList>
            <person name="Goeker M."/>
        </authorList>
    </citation>
    <scope>NUCLEOTIDE SEQUENCE [LARGE SCALE GENOMIC DNA]</scope>
    <source>
        <strain evidence="6 7">DSM 45765</strain>
    </source>
</reference>
<dbReference type="CDD" id="cd00190">
    <property type="entry name" value="Tryp_SPc"/>
    <property type="match status" value="1"/>
</dbReference>
<dbReference type="Proteomes" id="UP000294911">
    <property type="component" value="Unassembled WGS sequence"/>
</dbReference>
<evidence type="ECO:0000259" key="5">
    <source>
        <dbReference type="PROSITE" id="PS50240"/>
    </source>
</evidence>
<evidence type="ECO:0000256" key="4">
    <source>
        <dbReference type="SAM" id="SignalP"/>
    </source>
</evidence>
<keyword evidence="7" id="KW-1185">Reference proteome</keyword>
<dbReference type="PANTHER" id="PTHR24276:SF91">
    <property type="entry name" value="AT26814P-RELATED"/>
    <property type="match status" value="1"/>
</dbReference>
<dbReference type="OrthoDB" id="3657335at2"/>
<gene>
    <name evidence="6" type="ORF">EV191_110167</name>
</gene>
<evidence type="ECO:0000313" key="7">
    <source>
        <dbReference type="Proteomes" id="UP000294911"/>
    </source>
</evidence>
<dbReference type="SUPFAM" id="SSF50494">
    <property type="entry name" value="Trypsin-like serine proteases"/>
    <property type="match status" value="1"/>
</dbReference>
<dbReference type="FunFam" id="2.40.10.10:FF:000068">
    <property type="entry name" value="transmembrane protease serine 2"/>
    <property type="match status" value="1"/>
</dbReference>
<keyword evidence="4" id="KW-0732">Signal</keyword>